<keyword evidence="8" id="KW-1185">Reference proteome</keyword>
<evidence type="ECO:0000256" key="3">
    <source>
        <dbReference type="ARBA" id="ARBA00023027"/>
    </source>
</evidence>
<feature type="compositionally biased region" description="Polar residues" evidence="5">
    <location>
        <begin position="1"/>
        <end position="17"/>
    </location>
</feature>
<dbReference type="GO" id="GO:0061809">
    <property type="term" value="F:NAD+ nucleosidase activity, cyclic ADP-ribose generating"/>
    <property type="evidence" value="ECO:0007669"/>
    <property type="project" value="UniProtKB-EC"/>
</dbReference>
<comment type="catalytic activity">
    <reaction evidence="4">
        <text>NAD(+) + H2O = ADP-D-ribose + nicotinamide + H(+)</text>
        <dbReference type="Rhea" id="RHEA:16301"/>
        <dbReference type="ChEBI" id="CHEBI:15377"/>
        <dbReference type="ChEBI" id="CHEBI:15378"/>
        <dbReference type="ChEBI" id="CHEBI:17154"/>
        <dbReference type="ChEBI" id="CHEBI:57540"/>
        <dbReference type="ChEBI" id="CHEBI:57967"/>
        <dbReference type="EC" id="3.2.2.6"/>
    </reaction>
    <physiologicalReaction direction="left-to-right" evidence="4">
        <dbReference type="Rhea" id="RHEA:16302"/>
    </physiologicalReaction>
</comment>
<feature type="region of interest" description="Disordered" evidence="5">
    <location>
        <begin position="1"/>
        <end position="23"/>
    </location>
</feature>
<dbReference type="InterPro" id="IPR000157">
    <property type="entry name" value="TIR_dom"/>
</dbReference>
<dbReference type="EnsemblPlants" id="QL04p074837:mrna">
    <property type="protein sequence ID" value="QL04p074837:mrna:CDS:2"/>
    <property type="gene ID" value="QL04p074837"/>
</dbReference>
<dbReference type="AlphaFoldDB" id="A0A7N2LHB4"/>
<reference evidence="7 8" key="1">
    <citation type="journal article" date="2016" name="G3 (Bethesda)">
        <title>First Draft Assembly and Annotation of the Genome of a California Endemic Oak Quercus lobata Nee (Fagaceae).</title>
        <authorList>
            <person name="Sork V.L."/>
            <person name="Fitz-Gibbon S.T."/>
            <person name="Puiu D."/>
            <person name="Crepeau M."/>
            <person name="Gugger P.F."/>
            <person name="Sherman R."/>
            <person name="Stevens K."/>
            <person name="Langley C.H."/>
            <person name="Pellegrini M."/>
            <person name="Salzberg S.L."/>
        </authorList>
    </citation>
    <scope>NUCLEOTIDE SEQUENCE [LARGE SCALE GENOMIC DNA]</scope>
    <source>
        <strain evidence="7 8">cv. SW786</strain>
    </source>
</reference>
<feature type="domain" description="TIR" evidence="6">
    <location>
        <begin position="27"/>
        <end position="176"/>
    </location>
</feature>
<dbReference type="Pfam" id="PF01582">
    <property type="entry name" value="TIR"/>
    <property type="match status" value="1"/>
</dbReference>
<evidence type="ECO:0000313" key="8">
    <source>
        <dbReference type="Proteomes" id="UP000594261"/>
    </source>
</evidence>
<dbReference type="PANTHER" id="PTHR32009:SF39">
    <property type="entry name" value="TIR DOMAIN-CONTAINING PROTEIN"/>
    <property type="match status" value="1"/>
</dbReference>
<evidence type="ECO:0000256" key="4">
    <source>
        <dbReference type="ARBA" id="ARBA00047304"/>
    </source>
</evidence>
<dbReference type="EC" id="3.2.2.6" evidence="1"/>
<evidence type="ECO:0000256" key="1">
    <source>
        <dbReference type="ARBA" id="ARBA00011982"/>
    </source>
</evidence>
<dbReference type="PROSITE" id="PS50104">
    <property type="entry name" value="TIR"/>
    <property type="match status" value="1"/>
</dbReference>
<keyword evidence="3" id="KW-0520">NAD</keyword>
<accession>A0A7N2LHB4</accession>
<protein>
    <recommendedName>
        <fullName evidence="1">ADP-ribosyl cyclase/cyclic ADP-ribose hydrolase</fullName>
        <ecNumber evidence="1">3.2.2.6</ecNumber>
    </recommendedName>
</protein>
<dbReference type="FunCoup" id="A0A7N2LHB4">
    <property type="interactions" value="68"/>
</dbReference>
<reference evidence="7" key="2">
    <citation type="submission" date="2021-01" db="UniProtKB">
        <authorList>
            <consortium name="EnsemblPlants"/>
        </authorList>
    </citation>
    <scope>IDENTIFICATION</scope>
</reference>
<dbReference type="Proteomes" id="UP000594261">
    <property type="component" value="Chromosome 4"/>
</dbReference>
<dbReference type="SUPFAM" id="SSF52200">
    <property type="entry name" value="Toll/Interleukin receptor TIR domain"/>
    <property type="match status" value="1"/>
</dbReference>
<name>A0A7N2LHB4_QUELO</name>
<evidence type="ECO:0000256" key="5">
    <source>
        <dbReference type="SAM" id="MobiDB-lite"/>
    </source>
</evidence>
<dbReference type="InParanoid" id="A0A7N2LHB4"/>
<dbReference type="Gramene" id="QL04p074837:mrna">
    <property type="protein sequence ID" value="QL04p074837:mrna:CDS:2"/>
    <property type="gene ID" value="QL04p074837"/>
</dbReference>
<evidence type="ECO:0000256" key="2">
    <source>
        <dbReference type="ARBA" id="ARBA00022801"/>
    </source>
</evidence>
<dbReference type="EMBL" id="LRBV02000004">
    <property type="status" value="NOT_ANNOTATED_CDS"/>
    <property type="molecule type" value="Genomic_DNA"/>
</dbReference>
<evidence type="ECO:0000313" key="7">
    <source>
        <dbReference type="EnsemblPlants" id="QL04p074837:mrna:CDS:2"/>
    </source>
</evidence>
<dbReference type="PANTHER" id="PTHR32009">
    <property type="entry name" value="TMV RESISTANCE PROTEIN N-LIKE"/>
    <property type="match status" value="1"/>
</dbReference>
<dbReference type="FunFam" id="3.40.50.10140:FF:000007">
    <property type="entry name" value="Disease resistance protein (TIR-NBS-LRR class)"/>
    <property type="match status" value="1"/>
</dbReference>
<dbReference type="Gene3D" id="3.40.50.10140">
    <property type="entry name" value="Toll/interleukin-1 receptor homology (TIR) domain"/>
    <property type="match status" value="1"/>
</dbReference>
<dbReference type="OMA" id="SACATQE"/>
<dbReference type="GO" id="GO:0007165">
    <property type="term" value="P:signal transduction"/>
    <property type="evidence" value="ECO:0007669"/>
    <property type="project" value="InterPro"/>
</dbReference>
<sequence>MSVTIPSPMNSMSPQGLSTSSSSTPWWKYDVFLSFRGDDTRRSFTGHLYDALKRKGVLTFRDDENLERGKSISQELLNAIEESRVAIIIFSKNYASSTWCLNELEKIVRSMKEMGLTILPVFYDMDASDVRNQTGPFQNAFDDLEDQFKENLEKVETWRVALREVANLASWPLQNR</sequence>
<organism evidence="7 8">
    <name type="scientific">Quercus lobata</name>
    <name type="common">Valley oak</name>
    <dbReference type="NCBI Taxonomy" id="97700"/>
    <lineage>
        <taxon>Eukaryota</taxon>
        <taxon>Viridiplantae</taxon>
        <taxon>Streptophyta</taxon>
        <taxon>Embryophyta</taxon>
        <taxon>Tracheophyta</taxon>
        <taxon>Spermatophyta</taxon>
        <taxon>Magnoliopsida</taxon>
        <taxon>eudicotyledons</taxon>
        <taxon>Gunneridae</taxon>
        <taxon>Pentapetalae</taxon>
        <taxon>rosids</taxon>
        <taxon>fabids</taxon>
        <taxon>Fagales</taxon>
        <taxon>Fagaceae</taxon>
        <taxon>Quercus</taxon>
    </lineage>
</organism>
<keyword evidence="2" id="KW-0378">Hydrolase</keyword>
<evidence type="ECO:0000259" key="6">
    <source>
        <dbReference type="PROSITE" id="PS50104"/>
    </source>
</evidence>
<dbReference type="InterPro" id="IPR035897">
    <property type="entry name" value="Toll_tir_struct_dom_sf"/>
</dbReference>
<proteinExistence type="predicted"/>
<dbReference type="SMART" id="SM00255">
    <property type="entry name" value="TIR"/>
    <property type="match status" value="1"/>
</dbReference>